<keyword evidence="3" id="KW-0547">Nucleotide-binding</keyword>
<dbReference type="GO" id="GO:0006412">
    <property type="term" value="P:translation"/>
    <property type="evidence" value="ECO:0007669"/>
    <property type="project" value="UniProtKB-KW"/>
</dbReference>
<dbReference type="EMBL" id="LBXO01000045">
    <property type="protein sequence ID" value="KKR32000.1"/>
    <property type="molecule type" value="Genomic_DNA"/>
</dbReference>
<dbReference type="Gene3D" id="1.10.10.410">
    <property type="match status" value="1"/>
</dbReference>
<name>A0A0G0SB81_9BACT</name>
<evidence type="ECO:0000313" key="9">
    <source>
        <dbReference type="EMBL" id="KKR32000.1"/>
    </source>
</evidence>
<gene>
    <name evidence="9" type="ORF">UT64_C0045G0009</name>
</gene>
<dbReference type="GO" id="GO:0005524">
    <property type="term" value="F:ATP binding"/>
    <property type="evidence" value="ECO:0007669"/>
    <property type="project" value="UniProtKB-KW"/>
</dbReference>
<dbReference type="InterPro" id="IPR018027">
    <property type="entry name" value="Asn/Gln_amidotransferase"/>
</dbReference>
<comment type="catalytic activity">
    <reaction evidence="6">
        <text>L-aspartyl-tRNA(Asn) + L-glutamine + ATP + H2O = L-asparaginyl-tRNA(Asn) + L-glutamate + ADP + phosphate + 2 H(+)</text>
        <dbReference type="Rhea" id="RHEA:14513"/>
        <dbReference type="Rhea" id="RHEA-COMP:9674"/>
        <dbReference type="Rhea" id="RHEA-COMP:9677"/>
        <dbReference type="ChEBI" id="CHEBI:15377"/>
        <dbReference type="ChEBI" id="CHEBI:15378"/>
        <dbReference type="ChEBI" id="CHEBI:29985"/>
        <dbReference type="ChEBI" id="CHEBI:30616"/>
        <dbReference type="ChEBI" id="CHEBI:43474"/>
        <dbReference type="ChEBI" id="CHEBI:58359"/>
        <dbReference type="ChEBI" id="CHEBI:78515"/>
        <dbReference type="ChEBI" id="CHEBI:78516"/>
        <dbReference type="ChEBI" id="CHEBI:456216"/>
    </reaction>
</comment>
<comment type="subunit">
    <text evidence="1">Heterotrimer of A, B and C subunits.</text>
</comment>
<dbReference type="AlphaFoldDB" id="A0A0G0SB81"/>
<comment type="caution">
    <text evidence="9">The sequence shown here is derived from an EMBL/GenBank/DDBJ whole genome shotgun (WGS) entry which is preliminary data.</text>
</comment>
<evidence type="ECO:0000256" key="5">
    <source>
        <dbReference type="ARBA" id="ARBA00022917"/>
    </source>
</evidence>
<evidence type="ECO:0000256" key="1">
    <source>
        <dbReference type="ARBA" id="ARBA00011123"/>
    </source>
</evidence>
<dbReference type="GO" id="GO:0016884">
    <property type="term" value="F:carbon-nitrogen ligase activity, with glutamine as amido-N-donor"/>
    <property type="evidence" value="ECO:0007669"/>
    <property type="project" value="InterPro"/>
</dbReference>
<dbReference type="PANTHER" id="PTHR11659">
    <property type="entry name" value="GLUTAMYL-TRNA GLN AMIDOTRANSFERASE SUBUNIT B MITOCHONDRIAL AND PROKARYOTIC PET112-RELATED"/>
    <property type="match status" value="1"/>
</dbReference>
<dbReference type="InterPro" id="IPR023168">
    <property type="entry name" value="GatB_Yqey_C_2"/>
</dbReference>
<reference evidence="9 10" key="1">
    <citation type="journal article" date="2015" name="Nature">
        <title>rRNA introns, odd ribosomes, and small enigmatic genomes across a large radiation of phyla.</title>
        <authorList>
            <person name="Brown C.T."/>
            <person name="Hug L.A."/>
            <person name="Thomas B.C."/>
            <person name="Sharon I."/>
            <person name="Castelle C.J."/>
            <person name="Singh A."/>
            <person name="Wilkins M.J."/>
            <person name="Williams K.H."/>
            <person name="Banfield J.F."/>
        </authorList>
    </citation>
    <scope>NUCLEOTIDE SEQUENCE [LARGE SCALE GENOMIC DNA]</scope>
</reference>
<dbReference type="PATRIC" id="fig|1618642.3.peg.794"/>
<dbReference type="GO" id="GO:0016740">
    <property type="term" value="F:transferase activity"/>
    <property type="evidence" value="ECO:0007669"/>
    <property type="project" value="UniProtKB-KW"/>
</dbReference>
<dbReference type="InterPro" id="IPR017959">
    <property type="entry name" value="Asn/Gln-tRNA_amidoTrfase_suB/E"/>
</dbReference>
<sequence length="101" mass="11079">AMIFGGKVNSSAAQIILEEMYRVGGDPGDIMKALGLEQIQDDSHMEEIVKELINKFPEQVEQYKAGKEAVLQFLVGQGMAASKGKANPQVLSELFKKIIIK</sequence>
<dbReference type="SMART" id="SM00845">
    <property type="entry name" value="GatB_Yqey"/>
    <property type="match status" value="1"/>
</dbReference>
<keyword evidence="5" id="KW-0648">Protein biosynthesis</keyword>
<accession>A0A0G0SB81</accession>
<evidence type="ECO:0000256" key="2">
    <source>
        <dbReference type="ARBA" id="ARBA00022598"/>
    </source>
</evidence>
<evidence type="ECO:0000256" key="3">
    <source>
        <dbReference type="ARBA" id="ARBA00022741"/>
    </source>
</evidence>
<protein>
    <submittedName>
        <fullName evidence="9">Aspartyl/glutamyl-tRNA(Asn/Gln) amidotransferase subunit B</fullName>
    </submittedName>
</protein>
<evidence type="ECO:0000313" key="10">
    <source>
        <dbReference type="Proteomes" id="UP000034137"/>
    </source>
</evidence>
<dbReference type="Pfam" id="PF02637">
    <property type="entry name" value="GatB_Yqey"/>
    <property type="match status" value="1"/>
</dbReference>
<feature type="domain" description="Asn/Gln amidotransferase" evidence="8">
    <location>
        <begin position="1"/>
        <end position="99"/>
    </location>
</feature>
<organism evidence="9 10">
    <name type="scientific">Candidatus Falkowbacteria bacterium GW2011_GWF2_39_8</name>
    <dbReference type="NCBI Taxonomy" id="1618642"/>
    <lineage>
        <taxon>Bacteria</taxon>
        <taxon>Candidatus Falkowiibacteriota</taxon>
    </lineage>
</organism>
<dbReference type="Proteomes" id="UP000034137">
    <property type="component" value="Unassembled WGS sequence"/>
</dbReference>
<proteinExistence type="predicted"/>
<feature type="non-terminal residue" evidence="9">
    <location>
        <position position="1"/>
    </location>
</feature>
<comment type="catalytic activity">
    <reaction evidence="7">
        <text>L-glutamyl-tRNA(Gln) + L-glutamine + ATP + H2O = L-glutaminyl-tRNA(Gln) + L-glutamate + ADP + phosphate + H(+)</text>
        <dbReference type="Rhea" id="RHEA:17521"/>
        <dbReference type="Rhea" id="RHEA-COMP:9681"/>
        <dbReference type="Rhea" id="RHEA-COMP:9684"/>
        <dbReference type="ChEBI" id="CHEBI:15377"/>
        <dbReference type="ChEBI" id="CHEBI:15378"/>
        <dbReference type="ChEBI" id="CHEBI:29985"/>
        <dbReference type="ChEBI" id="CHEBI:30616"/>
        <dbReference type="ChEBI" id="CHEBI:43474"/>
        <dbReference type="ChEBI" id="CHEBI:58359"/>
        <dbReference type="ChEBI" id="CHEBI:78520"/>
        <dbReference type="ChEBI" id="CHEBI:78521"/>
        <dbReference type="ChEBI" id="CHEBI:456216"/>
    </reaction>
</comment>
<evidence type="ECO:0000256" key="6">
    <source>
        <dbReference type="ARBA" id="ARBA00047380"/>
    </source>
</evidence>
<evidence type="ECO:0000256" key="7">
    <source>
        <dbReference type="ARBA" id="ARBA00047913"/>
    </source>
</evidence>
<dbReference type="InterPro" id="IPR003789">
    <property type="entry name" value="Asn/Gln_tRNA_amidoTrase-B-like"/>
</dbReference>
<evidence type="ECO:0000256" key="4">
    <source>
        <dbReference type="ARBA" id="ARBA00022840"/>
    </source>
</evidence>
<keyword evidence="4" id="KW-0067">ATP-binding</keyword>
<evidence type="ECO:0000259" key="8">
    <source>
        <dbReference type="SMART" id="SM00845"/>
    </source>
</evidence>
<keyword evidence="2" id="KW-0436">Ligase</keyword>
<keyword evidence="9" id="KW-0808">Transferase</keyword>
<dbReference type="FunFam" id="1.10.10.410:FF:000001">
    <property type="entry name" value="Aspartyl/glutamyl-tRNA(Asn/Gln) amidotransferase subunit B"/>
    <property type="match status" value="1"/>
</dbReference>
<dbReference type="SUPFAM" id="SSF89095">
    <property type="entry name" value="GatB/YqeY motif"/>
    <property type="match status" value="1"/>
</dbReference>